<dbReference type="EMBL" id="QXWK01000004">
    <property type="protein sequence ID" value="NBH60773.1"/>
    <property type="molecule type" value="Genomic_DNA"/>
</dbReference>
<keyword evidence="1" id="KW-0805">Transcription regulation</keyword>
<dbReference type="PANTHER" id="PTHR43537">
    <property type="entry name" value="TRANSCRIPTIONAL REGULATOR, GNTR FAMILY"/>
    <property type="match status" value="1"/>
</dbReference>
<feature type="domain" description="HTH gntR-type" evidence="4">
    <location>
        <begin position="11"/>
        <end position="78"/>
    </location>
</feature>
<dbReference type="CDD" id="cd07377">
    <property type="entry name" value="WHTH_GntR"/>
    <property type="match status" value="1"/>
</dbReference>
<dbReference type="SUPFAM" id="SSF48008">
    <property type="entry name" value="GntR ligand-binding domain-like"/>
    <property type="match status" value="1"/>
</dbReference>
<reference evidence="5 6" key="1">
    <citation type="submission" date="2018-08" db="EMBL/GenBank/DDBJ databases">
        <title>Murine metabolic-syndrome-specific gut microbial biobank.</title>
        <authorList>
            <person name="Liu C."/>
        </authorList>
    </citation>
    <scope>NUCLEOTIDE SEQUENCE [LARGE SCALE GENOMIC DNA]</scope>
    <source>
        <strain evidence="5 6">28</strain>
    </source>
</reference>
<dbReference type="SMART" id="SM00345">
    <property type="entry name" value="HTH_GNTR"/>
    <property type="match status" value="1"/>
</dbReference>
<dbReference type="Gene3D" id="1.20.120.530">
    <property type="entry name" value="GntR ligand-binding domain-like"/>
    <property type="match status" value="1"/>
</dbReference>
<keyword evidence="6" id="KW-1185">Reference proteome</keyword>
<dbReference type="SMART" id="SM00895">
    <property type="entry name" value="FCD"/>
    <property type="match status" value="1"/>
</dbReference>
<dbReference type="PRINTS" id="PR00035">
    <property type="entry name" value="HTHGNTR"/>
</dbReference>
<keyword evidence="3" id="KW-0804">Transcription</keyword>
<protein>
    <submittedName>
        <fullName evidence="5">GntR family transcriptional regulator</fullName>
    </submittedName>
</protein>
<organism evidence="5 6">
    <name type="scientific">Anaerotruncus colihominis</name>
    <dbReference type="NCBI Taxonomy" id="169435"/>
    <lineage>
        <taxon>Bacteria</taxon>
        <taxon>Bacillati</taxon>
        <taxon>Bacillota</taxon>
        <taxon>Clostridia</taxon>
        <taxon>Eubacteriales</taxon>
        <taxon>Oscillospiraceae</taxon>
        <taxon>Anaerotruncus</taxon>
    </lineage>
</organism>
<proteinExistence type="predicted"/>
<sequence>MTGGNNYSNVFSLTDEIADIIRDRILKGEYKIGEKIKETQIASELKVSRTPIREAFKQLENEGLIDYIPNRGCFAKGFTKQDIEDIYAVRKALEILCVEWAVSRITEEQIQNLQDQCDLMEFYTVRQDEKKVLEINTGFHDIIYNATGSRFMAQVLRSYKEYIDQTRKALYYEPDYLDEILEEHRSILTAIKNRDVEEGKAAMSRHLDGSKRRAEFIYNVK</sequence>
<evidence type="ECO:0000256" key="1">
    <source>
        <dbReference type="ARBA" id="ARBA00023015"/>
    </source>
</evidence>
<evidence type="ECO:0000256" key="2">
    <source>
        <dbReference type="ARBA" id="ARBA00023125"/>
    </source>
</evidence>
<dbReference type="PANTHER" id="PTHR43537:SF24">
    <property type="entry name" value="GLUCONATE OPERON TRANSCRIPTIONAL REPRESSOR"/>
    <property type="match status" value="1"/>
</dbReference>
<accession>A0A845QJ41</accession>
<dbReference type="InterPro" id="IPR036390">
    <property type="entry name" value="WH_DNA-bd_sf"/>
</dbReference>
<keyword evidence="2" id="KW-0238">DNA-binding</keyword>
<dbReference type="GO" id="GO:0003677">
    <property type="term" value="F:DNA binding"/>
    <property type="evidence" value="ECO:0007669"/>
    <property type="project" value="UniProtKB-KW"/>
</dbReference>
<name>A0A845QJ41_9FIRM</name>
<evidence type="ECO:0000259" key="4">
    <source>
        <dbReference type="PROSITE" id="PS50949"/>
    </source>
</evidence>
<dbReference type="InterPro" id="IPR011711">
    <property type="entry name" value="GntR_C"/>
</dbReference>
<evidence type="ECO:0000313" key="5">
    <source>
        <dbReference type="EMBL" id="NBH60773.1"/>
    </source>
</evidence>
<dbReference type="GO" id="GO:0003700">
    <property type="term" value="F:DNA-binding transcription factor activity"/>
    <property type="evidence" value="ECO:0007669"/>
    <property type="project" value="InterPro"/>
</dbReference>
<dbReference type="InterPro" id="IPR000524">
    <property type="entry name" value="Tscrpt_reg_HTH_GntR"/>
</dbReference>
<dbReference type="Gene3D" id="1.10.10.10">
    <property type="entry name" value="Winged helix-like DNA-binding domain superfamily/Winged helix DNA-binding domain"/>
    <property type="match status" value="1"/>
</dbReference>
<dbReference type="PROSITE" id="PS50949">
    <property type="entry name" value="HTH_GNTR"/>
    <property type="match status" value="1"/>
</dbReference>
<dbReference type="Pfam" id="PF00392">
    <property type="entry name" value="GntR"/>
    <property type="match status" value="1"/>
</dbReference>
<dbReference type="SUPFAM" id="SSF46785">
    <property type="entry name" value="Winged helix' DNA-binding domain"/>
    <property type="match status" value="1"/>
</dbReference>
<dbReference type="InterPro" id="IPR008920">
    <property type="entry name" value="TF_FadR/GntR_C"/>
</dbReference>
<evidence type="ECO:0000256" key="3">
    <source>
        <dbReference type="ARBA" id="ARBA00023163"/>
    </source>
</evidence>
<comment type="caution">
    <text evidence="5">The sequence shown here is derived from an EMBL/GenBank/DDBJ whole genome shotgun (WGS) entry which is preliminary data.</text>
</comment>
<evidence type="ECO:0000313" key="6">
    <source>
        <dbReference type="Proteomes" id="UP000446866"/>
    </source>
</evidence>
<dbReference type="AlphaFoldDB" id="A0A845QJ41"/>
<dbReference type="Pfam" id="PF07729">
    <property type="entry name" value="FCD"/>
    <property type="match status" value="1"/>
</dbReference>
<gene>
    <name evidence="5" type="ORF">D0435_03680</name>
</gene>
<dbReference type="RefSeq" id="WP_160201070.1">
    <property type="nucleotide sequence ID" value="NZ_QXWK01000004.1"/>
</dbReference>
<dbReference type="Proteomes" id="UP000446866">
    <property type="component" value="Unassembled WGS sequence"/>
</dbReference>
<dbReference type="InterPro" id="IPR036388">
    <property type="entry name" value="WH-like_DNA-bd_sf"/>
</dbReference>